<dbReference type="GO" id="GO:0008623">
    <property type="term" value="C:CHRAC"/>
    <property type="evidence" value="ECO:0007669"/>
    <property type="project" value="TreeGrafter"/>
</dbReference>
<feature type="compositionally biased region" description="Basic and acidic residues" evidence="3">
    <location>
        <begin position="118"/>
        <end position="132"/>
    </location>
</feature>
<protein>
    <recommendedName>
        <fullName evidence="4">Transcription factor CBF/NF-Y/archaeal histone domain-containing protein</fullName>
    </recommendedName>
</protein>
<keyword evidence="2" id="KW-0539">Nucleus</keyword>
<gene>
    <name evidence="6" type="ORF">A3770_03p23360</name>
    <name evidence="5" type="ORF">CPRI1469_LOCUS9113</name>
</gene>
<evidence type="ECO:0000256" key="2">
    <source>
        <dbReference type="ARBA" id="ARBA00023242"/>
    </source>
</evidence>
<feature type="compositionally biased region" description="Basic and acidic residues" evidence="3">
    <location>
        <begin position="97"/>
        <end position="111"/>
    </location>
</feature>
<organism evidence="6 7">
    <name type="scientific">Chloropicon primus</name>
    <dbReference type="NCBI Taxonomy" id="1764295"/>
    <lineage>
        <taxon>Eukaryota</taxon>
        <taxon>Viridiplantae</taxon>
        <taxon>Chlorophyta</taxon>
        <taxon>Chloropicophyceae</taxon>
        <taxon>Chloropicales</taxon>
        <taxon>Chloropicaceae</taxon>
        <taxon>Chloropicon</taxon>
    </lineage>
</organism>
<dbReference type="PANTHER" id="PTHR46172:SF1">
    <property type="entry name" value="DNA POLYMERASE EPSILON SUBUNIT 3"/>
    <property type="match status" value="1"/>
</dbReference>
<evidence type="ECO:0000259" key="4">
    <source>
        <dbReference type="Pfam" id="PF00808"/>
    </source>
</evidence>
<dbReference type="GO" id="GO:0008622">
    <property type="term" value="C:epsilon DNA polymerase complex"/>
    <property type="evidence" value="ECO:0007669"/>
    <property type="project" value="TreeGrafter"/>
</dbReference>
<comment type="subcellular location">
    <subcellularLocation>
        <location evidence="1">Nucleus</location>
    </subcellularLocation>
</comment>
<sequence>MDTDADLPRSNVRRIVKQKITELKGTGGPDIHLNRDALTALSEACRVFIHLISATANDICVESKRQTISVGDVISALEDLEFGDLIAELEGDIEDHRSEMRERAKKRSESIKKRKAQKAAEELASETKKGEGGEETTTDGNGVPVAAAAGEDRAKEGEAAHGGIEAGKPVLANTPAGAGAEPMAE</sequence>
<dbReference type="Proteomes" id="UP000316726">
    <property type="component" value="Chromosome 3"/>
</dbReference>
<dbReference type="STRING" id="1764295.A0A5B8MGL5"/>
<dbReference type="EMBL" id="CP031036">
    <property type="protein sequence ID" value="QDZ19818.1"/>
    <property type="molecule type" value="Genomic_DNA"/>
</dbReference>
<keyword evidence="7" id="KW-1185">Reference proteome</keyword>
<name>A0A5B8MGL5_9CHLO</name>
<accession>A0A5B8MGL5</accession>
<dbReference type="GO" id="GO:0031490">
    <property type="term" value="F:chromatin DNA binding"/>
    <property type="evidence" value="ECO:0007669"/>
    <property type="project" value="TreeGrafter"/>
</dbReference>
<evidence type="ECO:0000313" key="6">
    <source>
        <dbReference type="EMBL" id="QDZ19818.1"/>
    </source>
</evidence>
<evidence type="ECO:0000256" key="3">
    <source>
        <dbReference type="SAM" id="MobiDB-lite"/>
    </source>
</evidence>
<evidence type="ECO:0000313" key="7">
    <source>
        <dbReference type="Proteomes" id="UP000316726"/>
    </source>
</evidence>
<dbReference type="CDD" id="cd22928">
    <property type="entry name" value="HFD_POLE3_DPB4"/>
    <property type="match status" value="1"/>
</dbReference>
<proteinExistence type="predicted"/>
<dbReference type="GO" id="GO:0006272">
    <property type="term" value="P:leading strand elongation"/>
    <property type="evidence" value="ECO:0007669"/>
    <property type="project" value="TreeGrafter"/>
</dbReference>
<dbReference type="Pfam" id="PF00808">
    <property type="entry name" value="CBFD_NFYB_HMF"/>
    <property type="match status" value="1"/>
</dbReference>
<dbReference type="GO" id="GO:0031507">
    <property type="term" value="P:heterochromatin formation"/>
    <property type="evidence" value="ECO:0007669"/>
    <property type="project" value="TreeGrafter"/>
</dbReference>
<feature type="domain" description="Transcription factor CBF/NF-Y/archaeal histone" evidence="4">
    <location>
        <begin position="6"/>
        <end position="77"/>
    </location>
</feature>
<dbReference type="PANTHER" id="PTHR46172">
    <property type="entry name" value="DNA POLYMERASE EPSILON SUBUNIT 3"/>
    <property type="match status" value="1"/>
</dbReference>
<dbReference type="AlphaFoldDB" id="A0A5B8MGL5"/>
<evidence type="ECO:0000256" key="1">
    <source>
        <dbReference type="ARBA" id="ARBA00004123"/>
    </source>
</evidence>
<dbReference type="InterPro" id="IPR009072">
    <property type="entry name" value="Histone-fold"/>
</dbReference>
<dbReference type="SUPFAM" id="SSF47113">
    <property type="entry name" value="Histone-fold"/>
    <property type="match status" value="1"/>
</dbReference>
<reference evidence="6 7" key="1">
    <citation type="submission" date="2018-07" db="EMBL/GenBank/DDBJ databases">
        <title>The complete nuclear genome of the prasinophyte Chloropicon primus (CCMP1205).</title>
        <authorList>
            <person name="Pombert J.-F."/>
            <person name="Otis C."/>
            <person name="Turmel M."/>
            <person name="Lemieux C."/>
        </authorList>
    </citation>
    <scope>NUCLEOTIDE SEQUENCE [LARGE SCALE GENOMIC DNA]</scope>
    <source>
        <strain evidence="6 7">CCMP1205</strain>
    </source>
</reference>
<dbReference type="EMBL" id="HBHL01013857">
    <property type="protein sequence ID" value="CAD9720247.1"/>
    <property type="molecule type" value="Transcribed_RNA"/>
</dbReference>
<dbReference type="InterPro" id="IPR003958">
    <property type="entry name" value="CBFA_NFYB_domain"/>
</dbReference>
<feature type="compositionally biased region" description="Basic and acidic residues" evidence="3">
    <location>
        <begin position="150"/>
        <end position="159"/>
    </location>
</feature>
<dbReference type="InterPro" id="IPR051377">
    <property type="entry name" value="DNA_Pol-Epsilon_Subunit"/>
</dbReference>
<evidence type="ECO:0000313" key="5">
    <source>
        <dbReference type="EMBL" id="CAD9720247.1"/>
    </source>
</evidence>
<dbReference type="Gene3D" id="1.10.20.10">
    <property type="entry name" value="Histone, subunit A"/>
    <property type="match status" value="1"/>
</dbReference>
<feature type="region of interest" description="Disordered" evidence="3">
    <location>
        <begin position="97"/>
        <end position="185"/>
    </location>
</feature>
<dbReference type="GO" id="GO:0046982">
    <property type="term" value="F:protein heterodimerization activity"/>
    <property type="evidence" value="ECO:0007669"/>
    <property type="project" value="InterPro"/>
</dbReference>
<dbReference type="GO" id="GO:0006974">
    <property type="term" value="P:DNA damage response"/>
    <property type="evidence" value="ECO:0007669"/>
    <property type="project" value="TreeGrafter"/>
</dbReference>
<reference evidence="5" key="2">
    <citation type="submission" date="2021-01" db="EMBL/GenBank/DDBJ databases">
        <authorList>
            <person name="Corre E."/>
            <person name="Pelletier E."/>
            <person name="Niang G."/>
            <person name="Scheremetjew M."/>
            <person name="Finn R."/>
            <person name="Kale V."/>
            <person name="Holt S."/>
            <person name="Cochrane G."/>
            <person name="Meng A."/>
            <person name="Brown T."/>
            <person name="Cohen L."/>
        </authorList>
    </citation>
    <scope>NUCLEOTIDE SEQUENCE</scope>
    <source>
        <strain evidence="5">CCMP1205</strain>
    </source>
</reference>
<dbReference type="OrthoDB" id="1707486at2759"/>